<feature type="domain" description="NlpC/P60" evidence="7">
    <location>
        <begin position="508"/>
        <end position="632"/>
    </location>
</feature>
<dbReference type="InterPro" id="IPR051202">
    <property type="entry name" value="Peptidase_C40"/>
</dbReference>
<evidence type="ECO:0000256" key="2">
    <source>
        <dbReference type="ARBA" id="ARBA00022670"/>
    </source>
</evidence>
<evidence type="ECO:0000256" key="1">
    <source>
        <dbReference type="ARBA" id="ARBA00007074"/>
    </source>
</evidence>
<dbReference type="AlphaFoldDB" id="A0A1C7IDW4"/>
<feature type="coiled-coil region" evidence="5">
    <location>
        <begin position="340"/>
        <end position="374"/>
    </location>
</feature>
<dbReference type="PROSITE" id="PS51935">
    <property type="entry name" value="NLPC_P60"/>
    <property type="match status" value="1"/>
</dbReference>
<evidence type="ECO:0000256" key="6">
    <source>
        <dbReference type="SAM" id="MobiDB-lite"/>
    </source>
</evidence>
<sequence>MFEFLVNFYFLVDIGKEWCENIKYKEIYAFFAVGKSRNGRSSMHLKKLSRVVAVTVVLTMVTPSAVFAGDMTKVGTNKIEKPEDTDSASIKDQDKNQKPTGSENPENSDNPNTEEPDPENPDPENPNPDPENPDPEKPENPNPGPENPDPENPNPDPENPDPENPDPDPENPDPENPDPDPENPDPENPDPGKPDPENPDPEKPETPAEPEKPAEETPAEPEAPAEEPAQDAETSGNLIDSQQAFEMPDIKENFRFRTIRKVYAFALENLNVYEEKSEQARVIGTLDKDGVCYLLSNDGLKLRLGNEEEEQTMDTDDGTWVYIESGTVRGFVLKSKLLTGDEAQKIADAKAKEKQEAEEKNKTAKKKIVVEEFKQAKELISPLENKAFLYTKTTVRSTVVSKDYAVCKSLLGTIHESQSDKSRVIGNLNLDNICFVLADKDKDWIYVESGDVRGFIKKSSLYLDDEANKIIEERGEENLDTAAELIKPEDNSACYYTITSIKGGVPGGALRQSILEFASQFVGNPYVWGGTSLTDGADCSGFVQSIYSQYGYDLPRVAEDQAYYGTQIPVDEAQPGDLIFYSNGSEIYHVVMYAGEGKTVEAANSRAGIIVGNVNTANAVWATRVLDDTYGFYGSDIGEVNASQDQYGECLGTYKITHYCGGACCNDQWAGVTSTGAPLVEGDTIAVDPTVIPYGTRVIINGHIFTASDCGGAIKGNRIDVFVNDHNRGNNLGVYYTNVYLLK</sequence>
<proteinExistence type="inferred from homology"/>
<feature type="compositionally biased region" description="Basic and acidic residues" evidence="6">
    <location>
        <begin position="190"/>
        <end position="215"/>
    </location>
</feature>
<feature type="compositionally biased region" description="Basic and acidic residues" evidence="6">
    <location>
        <begin position="78"/>
        <end position="97"/>
    </location>
</feature>
<dbReference type="Pfam" id="PF00877">
    <property type="entry name" value="NLPC_P60"/>
    <property type="match status" value="1"/>
</dbReference>
<dbReference type="KEGG" id="byl:A4V09_19735"/>
<evidence type="ECO:0000259" key="7">
    <source>
        <dbReference type="PROSITE" id="PS51935"/>
    </source>
</evidence>
<dbReference type="SUPFAM" id="SSF54001">
    <property type="entry name" value="Cysteine proteinases"/>
    <property type="match status" value="1"/>
</dbReference>
<dbReference type="InterPro" id="IPR010611">
    <property type="entry name" value="3D_dom"/>
</dbReference>
<feature type="region of interest" description="Disordered" evidence="6">
    <location>
        <begin position="77"/>
        <end position="235"/>
    </location>
</feature>
<keyword evidence="5" id="KW-0175">Coiled coil</keyword>
<keyword evidence="2" id="KW-0645">Protease</keyword>
<dbReference type="PANTHER" id="PTHR47053:SF1">
    <property type="entry name" value="MUREIN DD-ENDOPEPTIDASE MEPH-RELATED"/>
    <property type="match status" value="1"/>
</dbReference>
<protein>
    <recommendedName>
        <fullName evidence="7">NlpC/P60 domain-containing protein</fullName>
    </recommendedName>
</protein>
<dbReference type="GO" id="GO:0019867">
    <property type="term" value="C:outer membrane"/>
    <property type="evidence" value="ECO:0007669"/>
    <property type="project" value="InterPro"/>
</dbReference>
<dbReference type="InterPro" id="IPR000064">
    <property type="entry name" value="NLP_P60_dom"/>
</dbReference>
<name>A0A1C7IDW4_9FIRM</name>
<dbReference type="SUPFAM" id="SSF50685">
    <property type="entry name" value="Barwin-like endoglucanases"/>
    <property type="match status" value="1"/>
</dbReference>
<keyword evidence="3" id="KW-0378">Hydrolase</keyword>
<keyword evidence="4" id="KW-0788">Thiol protease</keyword>
<evidence type="ECO:0000256" key="5">
    <source>
        <dbReference type="SAM" id="Coils"/>
    </source>
</evidence>
<dbReference type="GO" id="GO:0009254">
    <property type="term" value="P:peptidoglycan turnover"/>
    <property type="evidence" value="ECO:0007669"/>
    <property type="project" value="InterPro"/>
</dbReference>
<evidence type="ECO:0000313" key="8">
    <source>
        <dbReference type="EMBL" id="ANU77775.1"/>
    </source>
</evidence>
<dbReference type="Gene3D" id="2.40.40.10">
    <property type="entry name" value="RlpA-like domain"/>
    <property type="match status" value="1"/>
</dbReference>
<dbReference type="Pfam" id="PF06725">
    <property type="entry name" value="3D"/>
    <property type="match status" value="1"/>
</dbReference>
<dbReference type="InterPro" id="IPR038765">
    <property type="entry name" value="Papain-like_cys_pep_sf"/>
</dbReference>
<dbReference type="GO" id="GO:0004553">
    <property type="term" value="F:hydrolase activity, hydrolyzing O-glycosyl compounds"/>
    <property type="evidence" value="ECO:0007669"/>
    <property type="project" value="InterPro"/>
</dbReference>
<feature type="compositionally biased region" description="Low complexity" evidence="6">
    <location>
        <begin position="102"/>
        <end position="111"/>
    </location>
</feature>
<accession>A0A1C7IDW4</accession>
<dbReference type="Proteomes" id="UP000092574">
    <property type="component" value="Chromosome"/>
</dbReference>
<evidence type="ECO:0000256" key="3">
    <source>
        <dbReference type="ARBA" id="ARBA00022801"/>
    </source>
</evidence>
<dbReference type="PANTHER" id="PTHR47053">
    <property type="entry name" value="MUREIN DD-ENDOPEPTIDASE MEPH-RELATED"/>
    <property type="match status" value="1"/>
</dbReference>
<gene>
    <name evidence="8" type="ORF">A4V09_19735</name>
</gene>
<dbReference type="CDD" id="cd14667">
    <property type="entry name" value="3D_containing_proteins"/>
    <property type="match status" value="1"/>
</dbReference>
<feature type="compositionally biased region" description="Pro residues" evidence="6">
    <location>
        <begin position="140"/>
        <end position="157"/>
    </location>
</feature>
<reference evidence="8" key="1">
    <citation type="submission" date="2017-04" db="EMBL/GenBank/DDBJ databases">
        <title>Complete Genome Sequences of Twelve Strains of a Stable Defined Moderately Diverse Mouse Microbiota 2 (sDMDMm2).</title>
        <authorList>
            <person name="Uchimura Y."/>
            <person name="Wyss M."/>
            <person name="Brugiroux S."/>
            <person name="Limenitakis J.P."/>
            <person name="Stecher B."/>
            <person name="McCoy K.D."/>
            <person name="Macpherson A.J."/>
        </authorList>
    </citation>
    <scope>NUCLEOTIDE SEQUENCE</scope>
    <source>
        <strain evidence="8">YL58</strain>
    </source>
</reference>
<dbReference type="GO" id="GO:0008234">
    <property type="term" value="F:cysteine-type peptidase activity"/>
    <property type="evidence" value="ECO:0007669"/>
    <property type="project" value="UniProtKB-KW"/>
</dbReference>
<feature type="compositionally biased region" description="Acidic residues" evidence="6">
    <location>
        <begin position="112"/>
        <end position="122"/>
    </location>
</feature>
<dbReference type="STRING" id="1796616.A4V09_19735"/>
<evidence type="ECO:0000256" key="4">
    <source>
        <dbReference type="ARBA" id="ARBA00022807"/>
    </source>
</evidence>
<keyword evidence="9" id="KW-1185">Reference proteome</keyword>
<dbReference type="EMBL" id="CP015405">
    <property type="protein sequence ID" value="ANU77775.1"/>
    <property type="molecule type" value="Genomic_DNA"/>
</dbReference>
<dbReference type="InterPro" id="IPR059180">
    <property type="entry name" value="3D_YorM"/>
</dbReference>
<evidence type="ECO:0000313" key="9">
    <source>
        <dbReference type="Proteomes" id="UP000092574"/>
    </source>
</evidence>
<dbReference type="InterPro" id="IPR036908">
    <property type="entry name" value="RlpA-like_sf"/>
</dbReference>
<dbReference type="GO" id="GO:0006508">
    <property type="term" value="P:proteolysis"/>
    <property type="evidence" value="ECO:0007669"/>
    <property type="project" value="UniProtKB-KW"/>
</dbReference>
<comment type="similarity">
    <text evidence="1">Belongs to the peptidase C40 family.</text>
</comment>
<feature type="compositionally biased region" description="Acidic residues" evidence="6">
    <location>
        <begin position="217"/>
        <end position="230"/>
    </location>
</feature>
<dbReference type="Gene3D" id="3.90.1720.10">
    <property type="entry name" value="endopeptidase domain like (from Nostoc punctiforme)"/>
    <property type="match status" value="1"/>
</dbReference>
<feature type="compositionally biased region" description="Acidic residues" evidence="6">
    <location>
        <begin position="158"/>
        <end position="188"/>
    </location>
</feature>
<organism evidence="8 9">
    <name type="scientific">Blautia pseudococcoides</name>
    <dbReference type="NCBI Taxonomy" id="1796616"/>
    <lineage>
        <taxon>Bacteria</taxon>
        <taxon>Bacillati</taxon>
        <taxon>Bacillota</taxon>
        <taxon>Clostridia</taxon>
        <taxon>Lachnospirales</taxon>
        <taxon>Lachnospiraceae</taxon>
        <taxon>Blautia</taxon>
    </lineage>
</organism>